<evidence type="ECO:0000313" key="3">
    <source>
        <dbReference type="EMBL" id="KCV69624.1"/>
    </source>
</evidence>
<dbReference type="GeneID" id="20528768"/>
<protein>
    <recommendedName>
        <fullName evidence="2">Rhamnogalacturonase A/B/Epimerase-like pectate lyase domain-containing protein</fullName>
    </recommendedName>
</protein>
<dbReference type="InterPro" id="IPR011050">
    <property type="entry name" value="Pectin_lyase_fold/virulence"/>
</dbReference>
<evidence type="ECO:0000256" key="1">
    <source>
        <dbReference type="SAM" id="MobiDB-lite"/>
    </source>
</evidence>
<dbReference type="EMBL" id="KB932206">
    <property type="protein sequence ID" value="KCV69624.1"/>
    <property type="molecule type" value="Genomic_DNA"/>
</dbReference>
<accession>A0A058Z5R4</accession>
<evidence type="ECO:0000313" key="4">
    <source>
        <dbReference type="Proteomes" id="UP000030693"/>
    </source>
</evidence>
<dbReference type="RefSeq" id="XP_009496189.1">
    <property type="nucleotide sequence ID" value="XM_009497914.1"/>
</dbReference>
<dbReference type="Proteomes" id="UP000030693">
    <property type="component" value="Unassembled WGS sequence"/>
</dbReference>
<organism evidence="3">
    <name type="scientific">Fonticula alba</name>
    <name type="common">Slime mold</name>
    <dbReference type="NCBI Taxonomy" id="691883"/>
    <lineage>
        <taxon>Eukaryota</taxon>
        <taxon>Rotosphaerida</taxon>
        <taxon>Fonticulaceae</taxon>
        <taxon>Fonticula</taxon>
    </lineage>
</organism>
<dbReference type="AlphaFoldDB" id="A0A058Z5R4"/>
<dbReference type="Pfam" id="PF12708">
    <property type="entry name" value="Pect-lyase_RHGA_epim"/>
    <property type="match status" value="1"/>
</dbReference>
<sequence>MSIPVFWSSEQALPDDTVMVGGAEFSKNTVVMISRLNDDPPRAFESLAQRVHRPAQASYVGTAREKSPRRVTALSQIFDHSPVAEQHQHHHAGHQHGNPHEEFLCASDADLRQLMVSEMAAEVIQFTSSSLKFVVPASFAEGVFAFYLADTTRNARSAVRLINRPVVWWLHKRVAQPAGSFQIFGKALAPYSGIAARRAAASTASRSASQDDAGERWYDASDAAGVGAGARAHAAGPKAGAGAGAGAVARIAERLGHLDLGHRQPAAAGGGGGRGLPSTSGTASPPALPPRRHHSFDEQHHDDDDSPAATTGGGNLEDDGDMLAESSSVESFVQLTPPGSAREGAVVWGREAAVGRHSQASGLSSSSSSSGSVEAQANHGVRIRFVRKNDGLTRVFVLQDASINQYYLTMQLPRDMQTGEWYVDVHNGFGGPTTWTPCPDLLTIANLNDNWPTKVFNVKALGLDKALAAAKDNGGGVVYFPSGKYWFSSPITVPPRTTLLGEGMDTVSLNYSNANNPNNSYLITGTSMRVEHLTIYCMSPYVNVFLCPRGSSDCRFLSVRFRSNCYMKMFTGDPSDRTQHLRSRSVFNMMTDNFEIRDCDIYCNNFCLFLEGASDGEIVNNKFYFGGQGYSLNACDRLSIIGNSFIGNTFDAVGNGISSNSYNMNKKYSERIFYFDNFHQHVYGNNREIMTLDGAGGCYYGGVSAVRGNTVTISGNPNYKPDTMPDTIKRDWRNGMMAIIKGKGAGQYRRIVSSTDKEWVLDEPFVVTPDSSSVITITYYRGHYLFLGNVWEDGGPVQLYGCAMECVVAENVGRRMGGFANWSLDPHNMGLQPSFNNVFSENLVEEGLGFGTDYSVFWCTGFHAVPDEHITRFIEWRRNHSLNNAYFRSTKNMTDCVFEKNDFRNADLFMNTKEITSKDCVLRKNKLTNIPRLIDGPGATLWKIII</sequence>
<feature type="region of interest" description="Disordered" evidence="1">
    <location>
        <begin position="262"/>
        <end position="322"/>
    </location>
</feature>
<dbReference type="InterPro" id="IPR024535">
    <property type="entry name" value="RHGA/B-epi-like_pectate_lyase"/>
</dbReference>
<name>A0A058Z5R4_FONAL</name>
<feature type="domain" description="Rhamnogalacturonase A/B/Epimerase-like pectate lyase" evidence="2">
    <location>
        <begin position="463"/>
        <end position="632"/>
    </location>
</feature>
<dbReference type="SUPFAM" id="SSF51126">
    <property type="entry name" value="Pectin lyase-like"/>
    <property type="match status" value="1"/>
</dbReference>
<reference evidence="3" key="1">
    <citation type="submission" date="2013-04" db="EMBL/GenBank/DDBJ databases">
        <title>The Genome Sequence of Fonticula alba ATCC 38817.</title>
        <authorList>
            <consortium name="The Broad Institute Genomics Platform"/>
            <person name="Russ C."/>
            <person name="Cuomo C."/>
            <person name="Burger G."/>
            <person name="Gray M.W."/>
            <person name="Holland P.W.H."/>
            <person name="King N."/>
            <person name="Lang F.B.F."/>
            <person name="Roger A.J."/>
            <person name="Ruiz-Trillo I."/>
            <person name="Brown M."/>
            <person name="Walker B."/>
            <person name="Young S."/>
            <person name="Zeng Q."/>
            <person name="Gargeya S."/>
            <person name="Fitzgerald M."/>
            <person name="Haas B."/>
            <person name="Abouelleil A."/>
            <person name="Allen A.W."/>
            <person name="Alvarado L."/>
            <person name="Arachchi H.M."/>
            <person name="Berlin A.M."/>
            <person name="Chapman S.B."/>
            <person name="Gainer-Dewar J."/>
            <person name="Goldberg J."/>
            <person name="Griggs A."/>
            <person name="Gujja S."/>
            <person name="Hansen M."/>
            <person name="Howarth C."/>
            <person name="Imamovic A."/>
            <person name="Ireland A."/>
            <person name="Larimer J."/>
            <person name="McCowan C."/>
            <person name="Murphy C."/>
            <person name="Pearson M."/>
            <person name="Poon T.W."/>
            <person name="Priest M."/>
            <person name="Roberts A."/>
            <person name="Saif S."/>
            <person name="Shea T."/>
            <person name="Sisk P."/>
            <person name="Sykes S."/>
            <person name="Wortman J."/>
            <person name="Nusbaum C."/>
            <person name="Birren B."/>
        </authorList>
    </citation>
    <scope>NUCLEOTIDE SEQUENCE [LARGE SCALE GENOMIC DNA]</scope>
    <source>
        <strain evidence="3">ATCC 38817</strain>
    </source>
</reference>
<keyword evidence="4" id="KW-1185">Reference proteome</keyword>
<dbReference type="Gene3D" id="2.160.20.10">
    <property type="entry name" value="Single-stranded right-handed beta-helix, Pectin lyase-like"/>
    <property type="match status" value="1"/>
</dbReference>
<proteinExistence type="predicted"/>
<dbReference type="InterPro" id="IPR012334">
    <property type="entry name" value="Pectin_lyas_fold"/>
</dbReference>
<evidence type="ECO:0000259" key="2">
    <source>
        <dbReference type="Pfam" id="PF12708"/>
    </source>
</evidence>
<gene>
    <name evidence="3" type="ORF">H696_04043</name>
</gene>